<evidence type="ECO:0000313" key="4">
    <source>
        <dbReference type="EMBL" id="PWJ53660.1"/>
    </source>
</evidence>
<dbReference type="InterPro" id="IPR050471">
    <property type="entry name" value="AB_hydrolase"/>
</dbReference>
<accession>A0A316A9I4</accession>
<evidence type="ECO:0000259" key="2">
    <source>
        <dbReference type="Pfam" id="PF00561"/>
    </source>
</evidence>
<comment type="caution">
    <text evidence="4">The sequence shown here is derived from an EMBL/GenBank/DDBJ whole genome shotgun (WGS) entry which is preliminary data.</text>
</comment>
<feature type="region of interest" description="Disordered" evidence="1">
    <location>
        <begin position="297"/>
        <end position="327"/>
    </location>
</feature>
<keyword evidence="4" id="KW-0418">Kinase</keyword>
<keyword evidence="5" id="KW-1185">Reference proteome</keyword>
<dbReference type="InterPro" id="IPR000073">
    <property type="entry name" value="AB_hydrolase_1"/>
</dbReference>
<dbReference type="InterPro" id="IPR002575">
    <property type="entry name" value="Aminoglycoside_PTrfase"/>
</dbReference>
<dbReference type="RefSeq" id="WP_109774292.1">
    <property type="nucleotide sequence ID" value="NZ_QGDQ01000011.1"/>
</dbReference>
<evidence type="ECO:0000256" key="1">
    <source>
        <dbReference type="SAM" id="MobiDB-lite"/>
    </source>
</evidence>
<sequence length="617" mass="63982">MTSDDDLRATVRQVIPGVAASDVSAAEVLRGEFHDVVLLPGRAVVKVARGLAAQHLERRTALLDALAGAGLPFAVPRPLSEVHRAGRAAAAVALSWVEGEPAPAGSGGARRVEELQRLLAALASVDVRPDSPVGRHLDVPHAYAGRDRWAELMAQVVAMLPDDVRDDAGARLRAALDLPPAPEGLVHGDLAGHNLRWHADGTLAGVIDWDLASAWDPAVDLGCLVWFGWDAVDAACAGLGGGWPAAADRARVWFATFRLEGPAALLDDGAPEALVAERLERVVTALRRERSAGLARSSGGAVAEGARRSSSSSRTTTASEEATVATTRTATTSDGYELWSQQSGDPAGSAVLLVMGAASSSAVWPPGLVERLGQRHRVIVWDHRDTGRSSSSAGRAPYALTDLAADAVVVLDAFGVPAAHVVGMSMGGLLTQLLMLDRAERLLSATLFCTGPLPGAEVPGGAAPTPAPELLALWAQLGDERDEAAEMDFRLRHWQLLNGGGTPFDEAEFRALEERVVAHGGPLDASSATAHARAGTSGLVRGAELRGVTVPTLVVEAPEDPAYPPPSAALLAAAIGNASTTRRVVVPGMGHALPAAVLPPLLDAVETHLDAVDRAGG</sequence>
<dbReference type="Proteomes" id="UP000245469">
    <property type="component" value="Unassembled WGS sequence"/>
</dbReference>
<feature type="domain" description="AB hydrolase-1" evidence="2">
    <location>
        <begin position="350"/>
        <end position="592"/>
    </location>
</feature>
<dbReference type="InterPro" id="IPR011009">
    <property type="entry name" value="Kinase-like_dom_sf"/>
</dbReference>
<dbReference type="Pfam" id="PF00561">
    <property type="entry name" value="Abhydrolase_1"/>
    <property type="match status" value="1"/>
</dbReference>
<organism evidence="4 5">
    <name type="scientific">Quadrisphaera granulorum</name>
    <dbReference type="NCBI Taxonomy" id="317664"/>
    <lineage>
        <taxon>Bacteria</taxon>
        <taxon>Bacillati</taxon>
        <taxon>Actinomycetota</taxon>
        <taxon>Actinomycetes</taxon>
        <taxon>Kineosporiales</taxon>
        <taxon>Kineosporiaceae</taxon>
        <taxon>Quadrisphaera</taxon>
    </lineage>
</organism>
<dbReference type="GO" id="GO:0016301">
    <property type="term" value="F:kinase activity"/>
    <property type="evidence" value="ECO:0007669"/>
    <property type="project" value="UniProtKB-KW"/>
</dbReference>
<protein>
    <submittedName>
        <fullName evidence="4">Aminoglycoside phosphotransferase (APT) family kinase protein</fullName>
    </submittedName>
</protein>
<dbReference type="PANTHER" id="PTHR43433">
    <property type="entry name" value="HYDROLASE, ALPHA/BETA FOLD FAMILY PROTEIN"/>
    <property type="match status" value="1"/>
</dbReference>
<feature type="domain" description="Aminoglycoside phosphotransferase" evidence="3">
    <location>
        <begin position="41"/>
        <end position="236"/>
    </location>
</feature>
<dbReference type="Gene3D" id="3.40.50.1820">
    <property type="entry name" value="alpha/beta hydrolase"/>
    <property type="match status" value="1"/>
</dbReference>
<reference evidence="4 5" key="1">
    <citation type="submission" date="2018-03" db="EMBL/GenBank/DDBJ databases">
        <title>Genomic Encyclopedia of Archaeal and Bacterial Type Strains, Phase II (KMG-II): from individual species to whole genera.</title>
        <authorList>
            <person name="Goeker M."/>
        </authorList>
    </citation>
    <scope>NUCLEOTIDE SEQUENCE [LARGE SCALE GENOMIC DNA]</scope>
    <source>
        <strain evidence="4 5">DSM 44889</strain>
    </source>
</reference>
<dbReference type="OrthoDB" id="9797603at2"/>
<dbReference type="PANTHER" id="PTHR43433:SF5">
    <property type="entry name" value="AB HYDROLASE-1 DOMAIN-CONTAINING PROTEIN"/>
    <property type="match status" value="1"/>
</dbReference>
<dbReference type="InterPro" id="IPR029058">
    <property type="entry name" value="AB_hydrolase_fold"/>
</dbReference>
<name>A0A316A9I4_9ACTN</name>
<dbReference type="GO" id="GO:0004806">
    <property type="term" value="F:triacylglycerol lipase activity"/>
    <property type="evidence" value="ECO:0007669"/>
    <property type="project" value="TreeGrafter"/>
</dbReference>
<dbReference type="EMBL" id="QGDQ01000011">
    <property type="protein sequence ID" value="PWJ53660.1"/>
    <property type="molecule type" value="Genomic_DNA"/>
</dbReference>
<gene>
    <name evidence="4" type="ORF">BXY45_11163</name>
</gene>
<evidence type="ECO:0000313" key="5">
    <source>
        <dbReference type="Proteomes" id="UP000245469"/>
    </source>
</evidence>
<dbReference type="GO" id="GO:0046503">
    <property type="term" value="P:glycerolipid catabolic process"/>
    <property type="evidence" value="ECO:0007669"/>
    <property type="project" value="TreeGrafter"/>
</dbReference>
<dbReference type="SUPFAM" id="SSF56112">
    <property type="entry name" value="Protein kinase-like (PK-like)"/>
    <property type="match status" value="1"/>
</dbReference>
<dbReference type="Gene3D" id="3.90.1200.10">
    <property type="match status" value="1"/>
</dbReference>
<proteinExistence type="predicted"/>
<dbReference type="AlphaFoldDB" id="A0A316A9I4"/>
<dbReference type="Pfam" id="PF01636">
    <property type="entry name" value="APH"/>
    <property type="match status" value="1"/>
</dbReference>
<keyword evidence="4" id="KW-0808">Transferase</keyword>
<evidence type="ECO:0000259" key="3">
    <source>
        <dbReference type="Pfam" id="PF01636"/>
    </source>
</evidence>
<dbReference type="SUPFAM" id="SSF53474">
    <property type="entry name" value="alpha/beta-Hydrolases"/>
    <property type="match status" value="1"/>
</dbReference>